<dbReference type="Pfam" id="PF01774">
    <property type="entry name" value="UreD"/>
    <property type="match status" value="1"/>
</dbReference>
<comment type="similarity">
    <text evidence="1">Belongs to the UreD family.</text>
</comment>
<dbReference type="AlphaFoldDB" id="A0A3B0Z825"/>
<sequence length="281" mass="31549">MSINSSAGIYSSSWCAELELHFRQRFARTVMVHCRHLGPLRVQKSFYPAEGECHVYLLHPPGGIVGGDQLSISINVEAEARVLITTPGAGKYYRSTGAQAKQQQRLVVGTQALLEWFPQEQIIFDGAQAKSSTRVELDEDAQFIGWDITCFGRPASRDYFLQGRYQTRFELWRGEHALYIERGLFDGGSDIFAAPWGLRGHTVVGTLLCTSKSSDLLGKLSEALYSRYALSFSVSLLDDVMVCRYLGDSTEEAKSIFAQAWQIIRPVLVGRKICRPRIWNT</sequence>
<accession>A0A3B0Z825</accession>
<dbReference type="PANTHER" id="PTHR33643">
    <property type="entry name" value="UREASE ACCESSORY PROTEIN D"/>
    <property type="match status" value="1"/>
</dbReference>
<evidence type="ECO:0000313" key="3">
    <source>
        <dbReference type="EMBL" id="VAW83617.1"/>
    </source>
</evidence>
<dbReference type="HAMAP" id="MF_01384">
    <property type="entry name" value="UreD"/>
    <property type="match status" value="1"/>
</dbReference>
<reference evidence="3" key="1">
    <citation type="submission" date="2018-06" db="EMBL/GenBank/DDBJ databases">
        <authorList>
            <person name="Zhirakovskaya E."/>
        </authorList>
    </citation>
    <scope>NUCLEOTIDE SEQUENCE</scope>
</reference>
<gene>
    <name evidence="3" type="ORF">MNBD_GAMMA16-2049</name>
</gene>
<organism evidence="3">
    <name type="scientific">hydrothermal vent metagenome</name>
    <dbReference type="NCBI Taxonomy" id="652676"/>
    <lineage>
        <taxon>unclassified sequences</taxon>
        <taxon>metagenomes</taxon>
        <taxon>ecological metagenomes</taxon>
    </lineage>
</organism>
<protein>
    <submittedName>
        <fullName evidence="3">Urease accessory protein UreD</fullName>
    </submittedName>
</protein>
<name>A0A3B0Z825_9ZZZZ</name>
<dbReference type="PANTHER" id="PTHR33643:SF1">
    <property type="entry name" value="UREASE ACCESSORY PROTEIN D"/>
    <property type="match status" value="1"/>
</dbReference>
<keyword evidence="2" id="KW-0143">Chaperone</keyword>
<dbReference type="GO" id="GO:0016151">
    <property type="term" value="F:nickel cation binding"/>
    <property type="evidence" value="ECO:0007669"/>
    <property type="project" value="InterPro"/>
</dbReference>
<proteinExistence type="inferred from homology"/>
<evidence type="ECO:0000256" key="2">
    <source>
        <dbReference type="ARBA" id="ARBA00023186"/>
    </source>
</evidence>
<dbReference type="EMBL" id="UOFO01000015">
    <property type="protein sequence ID" value="VAW83617.1"/>
    <property type="molecule type" value="Genomic_DNA"/>
</dbReference>
<dbReference type="InterPro" id="IPR002669">
    <property type="entry name" value="UreD"/>
</dbReference>
<evidence type="ECO:0000256" key="1">
    <source>
        <dbReference type="ARBA" id="ARBA00007177"/>
    </source>
</evidence>